<protein>
    <submittedName>
        <fullName evidence="2">Os10g0366567 protein</fullName>
    </submittedName>
</protein>
<evidence type="ECO:0000256" key="1">
    <source>
        <dbReference type="SAM" id="MobiDB-lite"/>
    </source>
</evidence>
<sequence>MLHHHSSSADMWDPCTSAPAGQPSCTEDRVTSTSSSSSHRGRLLHHRPRLSRQAGLLHRTGLSRQSGLPPSVAPLPPSRSPSSPLVPLTPSRPLLPSAAPLCAKLVSNPSSK</sequence>
<evidence type="ECO:0000313" key="3">
    <source>
        <dbReference type="Proteomes" id="UP000059680"/>
    </source>
</evidence>
<feature type="region of interest" description="Disordered" evidence="1">
    <location>
        <begin position="1"/>
        <end position="97"/>
    </location>
</feature>
<feature type="compositionally biased region" description="Basic residues" evidence="1">
    <location>
        <begin position="39"/>
        <end position="50"/>
    </location>
</feature>
<dbReference type="EMBL" id="AP014966">
    <property type="protein sequence ID" value="BAT10537.1"/>
    <property type="molecule type" value="Genomic_DNA"/>
</dbReference>
<gene>
    <name evidence="2" type="ordered locus">Os10g0366567</name>
    <name evidence="2" type="ORF">OSNPB_100366567</name>
</gene>
<reference evidence="2 3" key="3">
    <citation type="journal article" date="2013" name="Rice">
        <title>Improvement of the Oryza sativa Nipponbare reference genome using next generation sequence and optical map data.</title>
        <authorList>
            <person name="Kawahara Y."/>
            <person name="de la Bastide M."/>
            <person name="Hamilton J.P."/>
            <person name="Kanamori H."/>
            <person name="McCombie W.R."/>
            <person name="Ouyang S."/>
            <person name="Schwartz D.C."/>
            <person name="Tanaka T."/>
            <person name="Wu J."/>
            <person name="Zhou S."/>
            <person name="Childs K.L."/>
            <person name="Davidson R.M."/>
            <person name="Lin H."/>
            <person name="Quesada-Ocampo L."/>
            <person name="Vaillancourt B."/>
            <person name="Sakai H."/>
            <person name="Lee S.S."/>
            <person name="Kim J."/>
            <person name="Numa H."/>
            <person name="Itoh T."/>
            <person name="Buell C.R."/>
            <person name="Matsumoto T."/>
        </authorList>
    </citation>
    <scope>NUCLEOTIDE SEQUENCE [LARGE SCALE GENOMIC DNA]</scope>
    <source>
        <strain evidence="3">cv. Nipponbare</strain>
    </source>
</reference>
<keyword evidence="3" id="KW-1185">Reference proteome</keyword>
<organism evidence="2 3">
    <name type="scientific">Oryza sativa subsp. japonica</name>
    <name type="common">Rice</name>
    <dbReference type="NCBI Taxonomy" id="39947"/>
    <lineage>
        <taxon>Eukaryota</taxon>
        <taxon>Viridiplantae</taxon>
        <taxon>Streptophyta</taxon>
        <taxon>Embryophyta</taxon>
        <taxon>Tracheophyta</taxon>
        <taxon>Spermatophyta</taxon>
        <taxon>Magnoliopsida</taxon>
        <taxon>Liliopsida</taxon>
        <taxon>Poales</taxon>
        <taxon>Poaceae</taxon>
        <taxon>BOP clade</taxon>
        <taxon>Oryzoideae</taxon>
        <taxon>Oryzeae</taxon>
        <taxon>Oryzinae</taxon>
        <taxon>Oryza</taxon>
        <taxon>Oryza sativa</taxon>
    </lineage>
</organism>
<reference evidence="3" key="1">
    <citation type="journal article" date="2005" name="Nature">
        <title>The map-based sequence of the rice genome.</title>
        <authorList>
            <consortium name="International rice genome sequencing project (IRGSP)"/>
            <person name="Matsumoto T."/>
            <person name="Wu J."/>
            <person name="Kanamori H."/>
            <person name="Katayose Y."/>
            <person name="Fujisawa M."/>
            <person name="Namiki N."/>
            <person name="Mizuno H."/>
            <person name="Yamamoto K."/>
            <person name="Antonio B.A."/>
            <person name="Baba T."/>
            <person name="Sakata K."/>
            <person name="Nagamura Y."/>
            <person name="Aoki H."/>
            <person name="Arikawa K."/>
            <person name="Arita K."/>
            <person name="Bito T."/>
            <person name="Chiden Y."/>
            <person name="Fujitsuka N."/>
            <person name="Fukunaka R."/>
            <person name="Hamada M."/>
            <person name="Harada C."/>
            <person name="Hayashi A."/>
            <person name="Hijishita S."/>
            <person name="Honda M."/>
            <person name="Hosokawa S."/>
            <person name="Ichikawa Y."/>
            <person name="Idonuma A."/>
            <person name="Iijima M."/>
            <person name="Ikeda M."/>
            <person name="Ikeno M."/>
            <person name="Ito K."/>
            <person name="Ito S."/>
            <person name="Ito T."/>
            <person name="Ito Y."/>
            <person name="Ito Y."/>
            <person name="Iwabuchi A."/>
            <person name="Kamiya K."/>
            <person name="Karasawa W."/>
            <person name="Kurita K."/>
            <person name="Katagiri S."/>
            <person name="Kikuta A."/>
            <person name="Kobayashi H."/>
            <person name="Kobayashi N."/>
            <person name="Machita K."/>
            <person name="Maehara T."/>
            <person name="Masukawa M."/>
            <person name="Mizubayashi T."/>
            <person name="Mukai Y."/>
            <person name="Nagasaki H."/>
            <person name="Nagata Y."/>
            <person name="Naito S."/>
            <person name="Nakashima M."/>
            <person name="Nakama Y."/>
            <person name="Nakamichi Y."/>
            <person name="Nakamura M."/>
            <person name="Meguro A."/>
            <person name="Negishi M."/>
            <person name="Ohta I."/>
            <person name="Ohta T."/>
            <person name="Okamoto M."/>
            <person name="Ono N."/>
            <person name="Saji S."/>
            <person name="Sakaguchi M."/>
            <person name="Sakai K."/>
            <person name="Shibata M."/>
            <person name="Shimokawa T."/>
            <person name="Song J."/>
            <person name="Takazaki Y."/>
            <person name="Terasawa K."/>
            <person name="Tsugane M."/>
            <person name="Tsuji K."/>
            <person name="Ueda S."/>
            <person name="Waki K."/>
            <person name="Yamagata H."/>
            <person name="Yamamoto M."/>
            <person name="Yamamoto S."/>
            <person name="Yamane H."/>
            <person name="Yoshiki S."/>
            <person name="Yoshihara R."/>
            <person name="Yukawa K."/>
            <person name="Zhong H."/>
            <person name="Yano M."/>
            <person name="Yuan Q."/>
            <person name="Ouyang S."/>
            <person name="Liu J."/>
            <person name="Jones K.M."/>
            <person name="Gansberger K."/>
            <person name="Moffat K."/>
            <person name="Hill J."/>
            <person name="Bera J."/>
            <person name="Fadrosh D."/>
            <person name="Jin S."/>
            <person name="Johri S."/>
            <person name="Kim M."/>
            <person name="Overton L."/>
            <person name="Reardon M."/>
            <person name="Tsitrin T."/>
            <person name="Vuong H."/>
            <person name="Weaver B."/>
            <person name="Ciecko A."/>
            <person name="Tallon L."/>
            <person name="Jackson J."/>
            <person name="Pai G."/>
            <person name="Aken S.V."/>
            <person name="Utterback T."/>
            <person name="Reidmuller S."/>
            <person name="Feldblyum T."/>
            <person name="Hsiao J."/>
            <person name="Zismann V."/>
            <person name="Iobst S."/>
            <person name="de Vazeille A.R."/>
            <person name="Buell C.R."/>
            <person name="Ying K."/>
            <person name="Li Y."/>
            <person name="Lu T."/>
            <person name="Huang Y."/>
            <person name="Zhao Q."/>
            <person name="Feng Q."/>
            <person name="Zhang L."/>
            <person name="Zhu J."/>
            <person name="Weng Q."/>
            <person name="Mu J."/>
            <person name="Lu Y."/>
            <person name="Fan D."/>
            <person name="Liu Y."/>
            <person name="Guan J."/>
            <person name="Zhang Y."/>
            <person name="Yu S."/>
            <person name="Liu X."/>
            <person name="Zhang Y."/>
            <person name="Hong G."/>
            <person name="Han B."/>
            <person name="Choisne N."/>
            <person name="Demange N."/>
            <person name="Orjeda G."/>
            <person name="Samain S."/>
            <person name="Cattolico L."/>
            <person name="Pelletier E."/>
            <person name="Couloux A."/>
            <person name="Segurens B."/>
            <person name="Wincker P."/>
            <person name="D'Hont A."/>
            <person name="Scarpelli C."/>
            <person name="Weissenbach J."/>
            <person name="Salanoubat M."/>
            <person name="Quetier F."/>
            <person name="Yu Y."/>
            <person name="Kim H.R."/>
            <person name="Rambo T."/>
            <person name="Currie J."/>
            <person name="Collura K."/>
            <person name="Luo M."/>
            <person name="Yang T."/>
            <person name="Ammiraju J.S.S."/>
            <person name="Engler F."/>
            <person name="Soderlund C."/>
            <person name="Wing R.A."/>
            <person name="Palmer L.E."/>
            <person name="de la Bastide M."/>
            <person name="Spiegel L."/>
            <person name="Nascimento L."/>
            <person name="Zutavern T."/>
            <person name="O'Shaughnessy A."/>
            <person name="Dike S."/>
            <person name="Dedhia N."/>
            <person name="Preston R."/>
            <person name="Balija V."/>
            <person name="McCombie W.R."/>
            <person name="Chow T."/>
            <person name="Chen H."/>
            <person name="Chung M."/>
            <person name="Chen C."/>
            <person name="Shaw J."/>
            <person name="Wu H."/>
            <person name="Hsiao K."/>
            <person name="Chao Y."/>
            <person name="Chu M."/>
            <person name="Cheng C."/>
            <person name="Hour A."/>
            <person name="Lee P."/>
            <person name="Lin S."/>
            <person name="Lin Y."/>
            <person name="Liou J."/>
            <person name="Liu S."/>
            <person name="Hsing Y."/>
            <person name="Raghuvanshi S."/>
            <person name="Mohanty A."/>
            <person name="Bharti A.K."/>
            <person name="Gaur A."/>
            <person name="Gupta V."/>
            <person name="Kumar D."/>
            <person name="Ravi V."/>
            <person name="Vij S."/>
            <person name="Kapur A."/>
            <person name="Khurana P."/>
            <person name="Khurana P."/>
            <person name="Khurana J.P."/>
            <person name="Tyagi A.K."/>
            <person name="Gaikwad K."/>
            <person name="Singh A."/>
            <person name="Dalal V."/>
            <person name="Srivastava S."/>
            <person name="Dixit A."/>
            <person name="Pal A.K."/>
            <person name="Ghazi I.A."/>
            <person name="Yadav M."/>
            <person name="Pandit A."/>
            <person name="Bhargava A."/>
            <person name="Sureshbabu K."/>
            <person name="Batra K."/>
            <person name="Sharma T.R."/>
            <person name="Mohapatra T."/>
            <person name="Singh N.K."/>
            <person name="Messing J."/>
            <person name="Nelson A.B."/>
            <person name="Fuks G."/>
            <person name="Kavchok S."/>
            <person name="Keizer G."/>
            <person name="Linton E."/>
            <person name="Llaca V."/>
            <person name="Song R."/>
            <person name="Tanyolac B."/>
            <person name="Young S."/>
            <person name="Ho-Il K."/>
            <person name="Hahn J.H."/>
            <person name="Sangsakoo G."/>
            <person name="Vanavichit A."/>
            <person name="de Mattos Luiz.A.T."/>
            <person name="Zimmer P.D."/>
            <person name="Malone G."/>
            <person name="Dellagostin O."/>
            <person name="de Oliveira A.C."/>
            <person name="Bevan M."/>
            <person name="Bancroft I."/>
            <person name="Minx P."/>
            <person name="Cordum H."/>
            <person name="Wilson R."/>
            <person name="Cheng Z."/>
            <person name="Jin W."/>
            <person name="Jiang J."/>
            <person name="Leong S.A."/>
            <person name="Iwama H."/>
            <person name="Gojobori T."/>
            <person name="Itoh T."/>
            <person name="Niimura Y."/>
            <person name="Fujii Y."/>
            <person name="Habara T."/>
            <person name="Sakai H."/>
            <person name="Sato Y."/>
            <person name="Wilson G."/>
            <person name="Kumar K."/>
            <person name="McCouch S."/>
            <person name="Juretic N."/>
            <person name="Hoen D."/>
            <person name="Wright S."/>
            <person name="Bruskiewich R."/>
            <person name="Bureau T."/>
            <person name="Miyao A."/>
            <person name="Hirochika H."/>
            <person name="Nishikawa T."/>
            <person name="Kadowaki K."/>
            <person name="Sugiura M."/>
            <person name="Burr B."/>
            <person name="Sasaki T."/>
        </authorList>
    </citation>
    <scope>NUCLEOTIDE SEQUENCE [LARGE SCALE GENOMIC DNA]</scope>
    <source>
        <strain evidence="3">cv. Nipponbare</strain>
    </source>
</reference>
<dbReference type="Proteomes" id="UP000059680">
    <property type="component" value="Chromosome 10"/>
</dbReference>
<name>A0A0P0XTL8_ORYSJ</name>
<accession>A0A0P0XTL8</accession>
<evidence type="ECO:0000313" key="2">
    <source>
        <dbReference type="EMBL" id="BAT10537.1"/>
    </source>
</evidence>
<proteinExistence type="predicted"/>
<reference evidence="2 3" key="2">
    <citation type="journal article" date="2013" name="Plant Cell Physiol.">
        <title>Rice Annotation Project Database (RAP-DB): an integrative and interactive database for rice genomics.</title>
        <authorList>
            <person name="Sakai H."/>
            <person name="Lee S.S."/>
            <person name="Tanaka T."/>
            <person name="Numa H."/>
            <person name="Kim J."/>
            <person name="Kawahara Y."/>
            <person name="Wakimoto H."/>
            <person name="Yang C.C."/>
            <person name="Iwamoto M."/>
            <person name="Abe T."/>
            <person name="Yamada Y."/>
            <person name="Muto A."/>
            <person name="Inokuchi H."/>
            <person name="Ikemura T."/>
            <person name="Matsumoto T."/>
            <person name="Sasaki T."/>
            <person name="Itoh T."/>
        </authorList>
    </citation>
    <scope>NUCLEOTIDE SEQUENCE [LARGE SCALE GENOMIC DNA]</scope>
    <source>
        <strain evidence="3">cv. Nipponbare</strain>
    </source>
</reference>
<dbReference type="PaxDb" id="39947-A0A0P0XTL8"/>
<feature type="compositionally biased region" description="Low complexity" evidence="1">
    <location>
        <begin position="80"/>
        <end position="97"/>
    </location>
</feature>
<dbReference type="AlphaFoldDB" id="A0A0P0XTL8"/>
<dbReference type="InParanoid" id="A0A0P0XTL8"/>